<name>A0A4E0RC96_FASHE</name>
<feature type="compositionally biased region" description="Pro residues" evidence="1">
    <location>
        <begin position="631"/>
        <end position="645"/>
    </location>
</feature>
<comment type="caution">
    <text evidence="2">The sequence shown here is derived from an EMBL/GenBank/DDBJ whole genome shotgun (WGS) entry which is preliminary data.</text>
</comment>
<organism evidence="2 3">
    <name type="scientific">Fasciola hepatica</name>
    <name type="common">Liver fluke</name>
    <dbReference type="NCBI Taxonomy" id="6192"/>
    <lineage>
        <taxon>Eukaryota</taxon>
        <taxon>Metazoa</taxon>
        <taxon>Spiralia</taxon>
        <taxon>Lophotrochozoa</taxon>
        <taxon>Platyhelminthes</taxon>
        <taxon>Trematoda</taxon>
        <taxon>Digenea</taxon>
        <taxon>Plagiorchiida</taxon>
        <taxon>Echinostomata</taxon>
        <taxon>Echinostomatoidea</taxon>
        <taxon>Fasciolidae</taxon>
        <taxon>Fasciola</taxon>
    </lineage>
</organism>
<feature type="compositionally biased region" description="Basic and acidic residues" evidence="1">
    <location>
        <begin position="169"/>
        <end position="186"/>
    </location>
</feature>
<feature type="compositionally biased region" description="Low complexity" evidence="1">
    <location>
        <begin position="646"/>
        <end position="656"/>
    </location>
</feature>
<feature type="region of interest" description="Disordered" evidence="1">
    <location>
        <begin position="591"/>
        <end position="685"/>
    </location>
</feature>
<evidence type="ECO:0000313" key="2">
    <source>
        <dbReference type="EMBL" id="THD23941.1"/>
    </source>
</evidence>
<feature type="compositionally biased region" description="Acidic residues" evidence="1">
    <location>
        <begin position="220"/>
        <end position="256"/>
    </location>
</feature>
<feature type="region of interest" description="Disordered" evidence="1">
    <location>
        <begin position="157"/>
        <end position="257"/>
    </location>
</feature>
<dbReference type="EMBL" id="JXXN02001858">
    <property type="protein sequence ID" value="THD23941.1"/>
    <property type="molecule type" value="Genomic_DNA"/>
</dbReference>
<keyword evidence="3" id="KW-1185">Reference proteome</keyword>
<sequence length="1745" mass="191755">MCASSNWRRFIGSCGTPAQHNQPGSGHLLRKSPSEWQRYAVLLRTCPVSRVALLDYLTPIFVDYFVVWWQRNAQTDRPSRAIDTSNEILEDLYTAETMLCKLVQLLRELVSLPNISEQFVSAVCAWCLARLRPVCMIPPTQLLAQLRRTLQSAALNGTRSRASFKSAGHRSDRTKGRKRTGPESSRRVTKLTVREGSPFGDGPGALQRFTMPASPSDSEVTTETEEEDEAEDQEDDDDQDEEGGDGGDNEGGEEVGECNLPAASVSTTFDVTGKESSGVTKDSKLLLDFNPDSSANRQLLGIWSRCSLLMDMLHLTYELLLGSCSRLSTVQTLLASASIPVPPELTSVTNYHPPPTSVLPHWVITWLTYQSYRMLHAGHPGSIRQLVRSVLESATLPPPLPMPNTQAAWAMLDTVASWYDEKRVDTQFWISSCLTHLLFLGDETPQLVYQWLMEQLELMLHQSDIDRNSSNASRSIGVIHVLLRLGLATVPIPPSVPTALELNAISQSGPPTSAPGPVGGSGPSVANTAVSTNAVNTTPFIALNLGRRFPAPVNYSGFPLHPADFFGGNPAGAMPQAAAGSMPPYYPQPMQQHPVPGAAPFPLSNQPPRSMFDTGPPQRSGSGPQNMAIGPLPPTVLQPPPPPTSLYPNTVQSTRLSSHRSRRHGVQSQASGPVSSSPTTTEWTVCTPTRQPASLVWLLNLAKLLRLTSVTALARALSLLFRESTQCADIEHRLSRTIDYCQLSAESPVLFHLATQILLTAPAGPGYKQLLTFLLETVSDSKSESVPASFGVLRSVCGRLLQSAAVTCLSMVHSSSECADSLNRGGCEGLLRAARLLTRTPLGGPRDTTRSTGSRALLFDLMIDPDPLISLIATQILVALSLTIEPTLAQEILFELCCCNSTKLRCTEKIDSANKMDDAKTSVKCQTTPLLLFFPILDELETGWATRQVSVGTNATTTDQIADVPWIASELLYHSFDDPITYQPSRTAAYLVHELLAFHLLPRVWDLIGRESNHQRTVPIIQAVIWLLCREELLVRNRLAKPRLHLALRAQLKPLLTLLNSQVEFTELTELLLTLFEFALTDHNCTPRESNRFGSSTRRSTSVNRPVTRDYRQLSPRLAYQIGQRLIQLAAKLLHRRRQSISAQETASLSRLLARIEHLLLPPVELYGGIGGGALLRSTALHELSTTDSLQLVDPGYECEADVANADRRIRLRDLDEQLVDIRYIPADSSHPLLSSSSSLLIFNPPVSSHNADADDLTRGYLRAPLSRLDRRGSLGQSHCRVETANTSGASVLSKWTFASENSSNTLLSCPNWLHWLRLADRLCLNQSSSTLSHDPYYQSLHVDWLATALQHSFLPHGLHLPQTSVWQLPEQIPLVLSPAGLGLERVIRLMHQFCPQVKAGAIRGLTEERCQDIREHEPMWLSQALFTTPLSVLCTTEHIRSLPRPSPELGDSSDARTVYLLDPFSLPDQDHLPLVHFPYPRLVLGLLQGLEVAWASPLAPRISISDAVTFLTRRDGAFAQGVFPVVGASELCIFHARKLAVDYCQRRVDCRTDLFRFTKQLLMSLFVICHGQDCASLSRMRSEQKLADTREQGVTCYPPHLPLDRLLYCLNPREMSILLSDVRRNLRLRLAFEWLRNDRLPGVSHPLAVIATKTMDALGGGPVPPAPAFITPGLLLALLQSHLMEPGVANLVGPLFTAVRLLQSAADTAGSVESTGVTGAIDGDADSVVEEIDVNGELVVVLND</sequence>
<evidence type="ECO:0000256" key="1">
    <source>
        <dbReference type="SAM" id="MobiDB-lite"/>
    </source>
</evidence>
<gene>
    <name evidence="2" type="ORF">D915_005273</name>
</gene>
<protein>
    <submittedName>
        <fullName evidence="2">Uncharacterized protein</fullName>
    </submittedName>
</protein>
<accession>A0A4E0RC96</accession>
<proteinExistence type="predicted"/>
<evidence type="ECO:0000313" key="3">
    <source>
        <dbReference type="Proteomes" id="UP000230066"/>
    </source>
</evidence>
<feature type="compositionally biased region" description="Polar residues" evidence="1">
    <location>
        <begin position="666"/>
        <end position="678"/>
    </location>
</feature>
<dbReference type="Proteomes" id="UP000230066">
    <property type="component" value="Unassembled WGS sequence"/>
</dbReference>
<reference evidence="2" key="1">
    <citation type="submission" date="2019-03" db="EMBL/GenBank/DDBJ databases">
        <title>Improved annotation for the trematode Fasciola hepatica.</title>
        <authorList>
            <person name="Choi Y.-J."/>
            <person name="Martin J."/>
            <person name="Mitreva M."/>
        </authorList>
    </citation>
    <scope>NUCLEOTIDE SEQUENCE [LARGE SCALE GENOMIC DNA]</scope>
</reference>